<dbReference type="Proteomes" id="UP001190700">
    <property type="component" value="Unassembled WGS sequence"/>
</dbReference>
<evidence type="ECO:0000313" key="2">
    <source>
        <dbReference type="Proteomes" id="UP001190700"/>
    </source>
</evidence>
<accession>A0AAE0BDY2</accession>
<comment type="caution">
    <text evidence="1">The sequence shown here is derived from an EMBL/GenBank/DDBJ whole genome shotgun (WGS) entry which is preliminary data.</text>
</comment>
<gene>
    <name evidence="1" type="ORF">CYMTET_55211</name>
</gene>
<protein>
    <submittedName>
        <fullName evidence="1">Uncharacterized protein</fullName>
    </submittedName>
</protein>
<proteinExistence type="predicted"/>
<keyword evidence="2" id="KW-1185">Reference proteome</keyword>
<dbReference type="EMBL" id="LGRX02035483">
    <property type="protein sequence ID" value="KAK3234661.1"/>
    <property type="molecule type" value="Genomic_DNA"/>
</dbReference>
<reference evidence="1 2" key="1">
    <citation type="journal article" date="2015" name="Genome Biol. Evol.">
        <title>Comparative Genomics of a Bacterivorous Green Alga Reveals Evolutionary Causalities and Consequences of Phago-Mixotrophic Mode of Nutrition.</title>
        <authorList>
            <person name="Burns J.A."/>
            <person name="Paasch A."/>
            <person name="Narechania A."/>
            <person name="Kim E."/>
        </authorList>
    </citation>
    <scope>NUCLEOTIDE SEQUENCE [LARGE SCALE GENOMIC DNA]</scope>
    <source>
        <strain evidence="1 2">PLY_AMNH</strain>
    </source>
</reference>
<evidence type="ECO:0000313" key="1">
    <source>
        <dbReference type="EMBL" id="KAK3234661.1"/>
    </source>
</evidence>
<sequence length="259" mass="30135">MDANYQYVTFWHSGTLVKFVKKYALDHTNRITLFKQDHVCLFDKLQNKDTTELDSFVCLHALLRYDSFLGDDNFTKESENHLLRQWLRINFTPMELCEIRLWLVSEVVSLCFVDTSTDAEDYCIPAMHNRNKVHLMVLDANAREDLYMSVALAYAHLRVLRFGITHTMRYQDIARLASLTKLTHVQLFQTSDTLDVRDAASWKVLFNRLCRNWTSLVHYDLRVEVAEESLLVEKILISVPLKLTSVALDGKRNVITSIA</sequence>
<dbReference type="AlphaFoldDB" id="A0AAE0BDY2"/>
<organism evidence="1 2">
    <name type="scientific">Cymbomonas tetramitiformis</name>
    <dbReference type="NCBI Taxonomy" id="36881"/>
    <lineage>
        <taxon>Eukaryota</taxon>
        <taxon>Viridiplantae</taxon>
        <taxon>Chlorophyta</taxon>
        <taxon>Pyramimonadophyceae</taxon>
        <taxon>Pyramimonadales</taxon>
        <taxon>Pyramimonadaceae</taxon>
        <taxon>Cymbomonas</taxon>
    </lineage>
</organism>
<name>A0AAE0BDY2_9CHLO</name>